<evidence type="ECO:0008006" key="3">
    <source>
        <dbReference type="Google" id="ProtNLM"/>
    </source>
</evidence>
<proteinExistence type="predicted"/>
<dbReference type="RefSeq" id="WP_148068459.1">
    <property type="nucleotide sequence ID" value="NZ_VRZA01000003.1"/>
</dbReference>
<sequence>MTDNNTEARQQLHAAWEQMLTGLQAARDVIDDPACFPPPPSDRNLAEGYRYLAGFMHHAIERSFFEDPDYPAFRNALSVYNKSTIDNADAIYFYAAIDGRKRYRVHAALPDHRHWRGEPRAARGPLAPQYLIFETQNGQLAGDTGDLRELMPGSRTGFGTLDTSQLLVGENGELEILLGPELPAGYQGNFICTRKPPASKDPGGGDRYATYISGRQLFYDWEREEAVPLTITCLDTEGEHPPALDPARAAASLTKLGDVVQGQMRFWLAFYDRVLNCNGTHEGDGRYFMPVNSYNSPNAASGDTGGGMSTNIYAGGIFDLAEDEALYIEARYHGEPVYTGMHLGNLWGESPDYANHQSSLNGFQMHMGEGGVQRWVVAHRDPGVPNWVDTTGLPRGYLSHRWAYSTLPPEDQWPTISARVVKLSGVRDCFPTDTPEVSPAQRRAAIALRQRHVQRRFRVF</sequence>
<evidence type="ECO:0000313" key="2">
    <source>
        <dbReference type="Proteomes" id="UP000321039"/>
    </source>
</evidence>
<gene>
    <name evidence="1" type="ORF">FV139_10960</name>
</gene>
<comment type="caution">
    <text evidence="1">The sequence shown here is derived from an EMBL/GenBank/DDBJ whole genome shotgun (WGS) entry which is preliminary data.</text>
</comment>
<dbReference type="EMBL" id="VRZA01000003">
    <property type="protein sequence ID" value="TXS94117.1"/>
    <property type="molecule type" value="Genomic_DNA"/>
</dbReference>
<dbReference type="AlphaFoldDB" id="A0A5C9A3C1"/>
<organism evidence="1 2">
    <name type="scientific">Parahaliea maris</name>
    <dbReference type="NCBI Taxonomy" id="2716870"/>
    <lineage>
        <taxon>Bacteria</taxon>
        <taxon>Pseudomonadati</taxon>
        <taxon>Pseudomonadota</taxon>
        <taxon>Gammaproteobacteria</taxon>
        <taxon>Cellvibrionales</taxon>
        <taxon>Halieaceae</taxon>
        <taxon>Parahaliea</taxon>
    </lineage>
</organism>
<dbReference type="Proteomes" id="UP000321039">
    <property type="component" value="Unassembled WGS sequence"/>
</dbReference>
<keyword evidence="2" id="KW-1185">Reference proteome</keyword>
<name>A0A5C9A3C1_9GAMM</name>
<protein>
    <recommendedName>
        <fullName evidence="3">DUF1214 domain-containing protein</fullName>
    </recommendedName>
</protein>
<evidence type="ECO:0000313" key="1">
    <source>
        <dbReference type="EMBL" id="TXS94117.1"/>
    </source>
</evidence>
<accession>A0A5C9A3C1</accession>
<reference evidence="1 2" key="1">
    <citation type="submission" date="2019-08" db="EMBL/GenBank/DDBJ databases">
        <title>Parahaliea maris sp. nov., isolated from the surface seawater.</title>
        <authorList>
            <person name="Liu Y."/>
        </authorList>
    </citation>
    <scope>NUCLEOTIDE SEQUENCE [LARGE SCALE GENOMIC DNA]</scope>
    <source>
        <strain evidence="1 2">HSLHS9</strain>
    </source>
</reference>